<sequence>MKKKEVVRLKNRERPADPNDVANGLDEWENEGGRIAKCIG</sequence>
<evidence type="ECO:0000313" key="2">
    <source>
        <dbReference type="EMBL" id="MFK2824108.1"/>
    </source>
</evidence>
<protein>
    <submittedName>
        <fullName evidence="2">Uncharacterized protein</fullName>
    </submittedName>
</protein>
<keyword evidence="3" id="KW-1185">Reference proteome</keyword>
<evidence type="ECO:0000313" key="3">
    <source>
        <dbReference type="Proteomes" id="UP001619911"/>
    </source>
</evidence>
<evidence type="ECO:0000256" key="1">
    <source>
        <dbReference type="SAM" id="MobiDB-lite"/>
    </source>
</evidence>
<dbReference type="Proteomes" id="UP001619911">
    <property type="component" value="Unassembled WGS sequence"/>
</dbReference>
<reference evidence="2 3" key="1">
    <citation type="submission" date="2023-07" db="EMBL/GenBank/DDBJ databases">
        <title>Bacillus lucianemedeirus sp. nov, a new species isolated from an immunobiological production facility.</title>
        <authorList>
            <person name="Costa L.V."/>
            <person name="Miranda R.V.S.L."/>
            <person name="Brandao M.L.L."/>
            <person name="Reis C.M.F."/>
            <person name="Frazao A.M."/>
            <person name="Cruz F.V."/>
            <person name="Baio P.V.P."/>
            <person name="Veras J.F.C."/>
            <person name="Ramos J.N."/>
            <person name="Vieira V."/>
        </authorList>
    </citation>
    <scope>NUCLEOTIDE SEQUENCE [LARGE SCALE GENOMIC DNA]</scope>
    <source>
        <strain evidence="2 3">B190/17</strain>
    </source>
</reference>
<feature type="region of interest" description="Disordered" evidence="1">
    <location>
        <begin position="1"/>
        <end position="25"/>
    </location>
</feature>
<gene>
    <name evidence="2" type="ORF">QYG89_00165</name>
</gene>
<feature type="compositionally biased region" description="Basic and acidic residues" evidence="1">
    <location>
        <begin position="1"/>
        <end position="17"/>
    </location>
</feature>
<dbReference type="EMBL" id="JAUIYO010000001">
    <property type="protein sequence ID" value="MFK2824108.1"/>
    <property type="molecule type" value="Genomic_DNA"/>
</dbReference>
<proteinExistence type="predicted"/>
<dbReference type="RefSeq" id="WP_404313612.1">
    <property type="nucleotide sequence ID" value="NZ_JAUIYO010000001.1"/>
</dbReference>
<organism evidence="2 3">
    <name type="scientific">Bacillus lumedeiriae</name>
    <dbReference type="NCBI Taxonomy" id="3058829"/>
    <lineage>
        <taxon>Bacteria</taxon>
        <taxon>Bacillati</taxon>
        <taxon>Bacillota</taxon>
        <taxon>Bacilli</taxon>
        <taxon>Bacillales</taxon>
        <taxon>Bacillaceae</taxon>
        <taxon>Bacillus</taxon>
    </lineage>
</organism>
<comment type="caution">
    <text evidence="2">The sequence shown here is derived from an EMBL/GenBank/DDBJ whole genome shotgun (WGS) entry which is preliminary data.</text>
</comment>
<accession>A0ABW8I4J5</accession>
<name>A0ABW8I4J5_9BACI</name>